<organism evidence="1 2">
    <name type="scientific">[Emmonsia] crescens</name>
    <dbReference type="NCBI Taxonomy" id="73230"/>
    <lineage>
        <taxon>Eukaryota</taxon>
        <taxon>Fungi</taxon>
        <taxon>Dikarya</taxon>
        <taxon>Ascomycota</taxon>
        <taxon>Pezizomycotina</taxon>
        <taxon>Eurotiomycetes</taxon>
        <taxon>Eurotiomycetidae</taxon>
        <taxon>Onygenales</taxon>
        <taxon>Ajellomycetaceae</taxon>
        <taxon>Emergomyces</taxon>
    </lineage>
</organism>
<gene>
    <name evidence="1" type="ORF">GX50_04005</name>
</gene>
<comment type="caution">
    <text evidence="1">The sequence shown here is derived from an EMBL/GenBank/DDBJ whole genome shotgun (WGS) entry which is preliminary data.</text>
</comment>
<dbReference type="EMBL" id="PDND01000070">
    <property type="protein sequence ID" value="PGH33163.1"/>
    <property type="molecule type" value="Genomic_DNA"/>
</dbReference>
<accession>A0A2B7ZJ14</accession>
<protein>
    <submittedName>
        <fullName evidence="1">Uncharacterized protein</fullName>
    </submittedName>
</protein>
<evidence type="ECO:0000313" key="1">
    <source>
        <dbReference type="EMBL" id="PGH33163.1"/>
    </source>
</evidence>
<evidence type="ECO:0000313" key="2">
    <source>
        <dbReference type="Proteomes" id="UP000226031"/>
    </source>
</evidence>
<dbReference type="Proteomes" id="UP000226031">
    <property type="component" value="Unassembled WGS sequence"/>
</dbReference>
<proteinExistence type="predicted"/>
<sequence length="248" mass="27863">MEVDMTKESSSYAYNISGIAYDHSLLDADLPERIVVSSLSSKPLSDQPDPVIPLMSPSPEELAVADRRQSVVMLIRLLPQNAADFNPKALNDKQTSQVCGPRLDLHFTNKQCCAAQISQHFRELFRRRLGKAECETSWLELLELSIKSDEILTLANSLQESQTLLEYRLIRAFIVEGCSRIRLSSTPGNAGDLIIIKVQQHVHLLFGDSTPIQTTMDKVFFGAFLNAHVKHIGEIVALSRRHEEHRSQ</sequence>
<dbReference type="AlphaFoldDB" id="A0A2B7ZJ14"/>
<reference evidence="1 2" key="1">
    <citation type="submission" date="2017-10" db="EMBL/GenBank/DDBJ databases">
        <title>Comparative genomics in systemic dimorphic fungi from Ajellomycetaceae.</title>
        <authorList>
            <person name="Munoz J.F."/>
            <person name="Mcewen J.G."/>
            <person name="Clay O.K."/>
            <person name="Cuomo C.A."/>
        </authorList>
    </citation>
    <scope>NUCLEOTIDE SEQUENCE [LARGE SCALE GENOMIC DNA]</scope>
    <source>
        <strain evidence="1 2">UAMH4076</strain>
    </source>
</reference>
<name>A0A2B7ZJ14_9EURO</name>
<keyword evidence="2" id="KW-1185">Reference proteome</keyword>